<protein>
    <submittedName>
        <fullName evidence="2">Uncharacterized protein</fullName>
    </submittedName>
</protein>
<keyword evidence="3" id="KW-1185">Reference proteome</keyword>
<evidence type="ECO:0000256" key="1">
    <source>
        <dbReference type="SAM" id="MobiDB-lite"/>
    </source>
</evidence>
<feature type="region of interest" description="Disordered" evidence="1">
    <location>
        <begin position="57"/>
        <end position="80"/>
    </location>
</feature>
<dbReference type="OrthoDB" id="10587187at2759"/>
<feature type="region of interest" description="Disordered" evidence="1">
    <location>
        <begin position="265"/>
        <end position="290"/>
    </location>
</feature>
<dbReference type="Proteomes" id="UP000054350">
    <property type="component" value="Unassembled WGS sequence"/>
</dbReference>
<organism evidence="2 3">
    <name type="scientific">Allomyces macrogynus (strain ATCC 38327)</name>
    <name type="common">Allomyces javanicus var. macrogynus</name>
    <dbReference type="NCBI Taxonomy" id="578462"/>
    <lineage>
        <taxon>Eukaryota</taxon>
        <taxon>Fungi</taxon>
        <taxon>Fungi incertae sedis</taxon>
        <taxon>Blastocladiomycota</taxon>
        <taxon>Blastocladiomycetes</taxon>
        <taxon>Blastocladiales</taxon>
        <taxon>Blastocladiaceae</taxon>
        <taxon>Allomyces</taxon>
    </lineage>
</organism>
<feature type="region of interest" description="Disordered" evidence="1">
    <location>
        <begin position="126"/>
        <end position="153"/>
    </location>
</feature>
<gene>
    <name evidence="2" type="ORF">AMAG_07949</name>
</gene>
<dbReference type="EMBL" id="GG745340">
    <property type="protein sequence ID" value="KNE62764.1"/>
    <property type="molecule type" value="Genomic_DNA"/>
</dbReference>
<reference evidence="2 3" key="1">
    <citation type="submission" date="2009-11" db="EMBL/GenBank/DDBJ databases">
        <title>Annotation of Allomyces macrogynus ATCC 38327.</title>
        <authorList>
            <consortium name="The Broad Institute Genome Sequencing Platform"/>
            <person name="Russ C."/>
            <person name="Cuomo C."/>
            <person name="Burger G."/>
            <person name="Gray M.W."/>
            <person name="Holland P.W.H."/>
            <person name="King N."/>
            <person name="Lang F.B.F."/>
            <person name="Roger A.J."/>
            <person name="Ruiz-Trillo I."/>
            <person name="Young S.K."/>
            <person name="Zeng Q."/>
            <person name="Gargeya S."/>
            <person name="Fitzgerald M."/>
            <person name="Haas B."/>
            <person name="Abouelleil A."/>
            <person name="Alvarado L."/>
            <person name="Arachchi H.M."/>
            <person name="Berlin A."/>
            <person name="Chapman S.B."/>
            <person name="Gearin G."/>
            <person name="Goldberg J."/>
            <person name="Griggs A."/>
            <person name="Gujja S."/>
            <person name="Hansen M."/>
            <person name="Heiman D."/>
            <person name="Howarth C."/>
            <person name="Larimer J."/>
            <person name="Lui A."/>
            <person name="MacDonald P.J.P."/>
            <person name="McCowen C."/>
            <person name="Montmayeur A."/>
            <person name="Murphy C."/>
            <person name="Neiman D."/>
            <person name="Pearson M."/>
            <person name="Priest M."/>
            <person name="Roberts A."/>
            <person name="Saif S."/>
            <person name="Shea T."/>
            <person name="Sisk P."/>
            <person name="Stolte C."/>
            <person name="Sykes S."/>
            <person name="Wortman J."/>
            <person name="Nusbaum C."/>
            <person name="Birren B."/>
        </authorList>
    </citation>
    <scope>NUCLEOTIDE SEQUENCE [LARGE SCALE GENOMIC DNA]</scope>
    <source>
        <strain evidence="2 3">ATCC 38327</strain>
    </source>
</reference>
<reference evidence="3" key="2">
    <citation type="submission" date="2009-11" db="EMBL/GenBank/DDBJ databases">
        <title>The Genome Sequence of Allomyces macrogynus strain ATCC 38327.</title>
        <authorList>
            <consortium name="The Broad Institute Genome Sequencing Platform"/>
            <person name="Russ C."/>
            <person name="Cuomo C."/>
            <person name="Shea T."/>
            <person name="Young S.K."/>
            <person name="Zeng Q."/>
            <person name="Koehrsen M."/>
            <person name="Haas B."/>
            <person name="Borodovsky M."/>
            <person name="Guigo R."/>
            <person name="Alvarado L."/>
            <person name="Berlin A."/>
            <person name="Borenstein D."/>
            <person name="Chen Z."/>
            <person name="Engels R."/>
            <person name="Freedman E."/>
            <person name="Gellesch M."/>
            <person name="Goldberg J."/>
            <person name="Griggs A."/>
            <person name="Gujja S."/>
            <person name="Heiman D."/>
            <person name="Hepburn T."/>
            <person name="Howarth C."/>
            <person name="Jen D."/>
            <person name="Larson L."/>
            <person name="Lewis B."/>
            <person name="Mehta T."/>
            <person name="Park D."/>
            <person name="Pearson M."/>
            <person name="Roberts A."/>
            <person name="Saif S."/>
            <person name="Shenoy N."/>
            <person name="Sisk P."/>
            <person name="Stolte C."/>
            <person name="Sykes S."/>
            <person name="Walk T."/>
            <person name="White J."/>
            <person name="Yandava C."/>
            <person name="Burger G."/>
            <person name="Gray M.W."/>
            <person name="Holland P.W.H."/>
            <person name="King N."/>
            <person name="Lang F.B.F."/>
            <person name="Roger A.J."/>
            <person name="Ruiz-Trillo I."/>
            <person name="Lander E."/>
            <person name="Nusbaum C."/>
        </authorList>
    </citation>
    <scope>NUCLEOTIDE SEQUENCE [LARGE SCALE GENOMIC DNA]</scope>
    <source>
        <strain evidence="3">ATCC 38327</strain>
    </source>
</reference>
<feature type="region of interest" description="Disordered" evidence="1">
    <location>
        <begin position="189"/>
        <end position="220"/>
    </location>
</feature>
<proteinExistence type="predicted"/>
<dbReference type="AlphaFoldDB" id="A0A0L0SK13"/>
<feature type="compositionally biased region" description="Polar residues" evidence="1">
    <location>
        <begin position="66"/>
        <end position="80"/>
    </location>
</feature>
<name>A0A0L0SK13_ALLM3</name>
<evidence type="ECO:0000313" key="3">
    <source>
        <dbReference type="Proteomes" id="UP000054350"/>
    </source>
</evidence>
<accession>A0A0L0SK13</accession>
<evidence type="ECO:0000313" key="2">
    <source>
        <dbReference type="EMBL" id="KNE62764.1"/>
    </source>
</evidence>
<dbReference type="VEuPathDB" id="FungiDB:AMAG_07949"/>
<sequence length="316" mass="33300">MPSRIPPPNVHVSLAKSAPLSTVLNVGATADATTTTALTITATVTAPVYRSTPAVPSVTSLRRPATPSTESTIATPSRPRLSTIQRRRTIASFADIEKHTWDVWSMYEDKENVDPRWLQDALRRSRGMSPGVKGKSSATGVEMKVPPSPSPARIRRIATAPDLSATTRASESRAVLLSTRTPVVTRHVPRPGAAVSTAADATGKPVPSSRTAEPDLQPPPVDARIINPPATPTATRLPVPSVCSTAARRAPATAVASISPCARRTMRPVSGSPAAVQPPRRPMTKSEAGTDAIPRRRRALSLTAVTPTTVVTSVVL</sequence>